<evidence type="ECO:0000256" key="1">
    <source>
        <dbReference type="SAM" id="Coils"/>
    </source>
</evidence>
<name>X6P994_RETFI</name>
<sequence>MPLHAFLKSFINSNQYCFIAKSQHEQQIQIDKIVHFKRAQVLFLYCVLIISNKNFFLYQKESIPTMSRQSSSLSAINNSEQKENTSATKVQLSSLQVHACCGHMIAISLICNCERRPEHIVYRKCHTETIHCIVSDESKKQILAANEMKLQNLEANVSENNQISILQGLIFNNGNYVNQNNASYLAFLITSYNSELKIKNVELRNEIIKLKEVIAKLETILSMYSNDEHKKKGTISTEWMSNYQIKQRLISNTAKLKFCVYFFENSTTTKIAKKMFVNHHFDKFFTTFKQYLCTPKIKQNNQ</sequence>
<keyword evidence="3" id="KW-1185">Reference proteome</keyword>
<organism evidence="2 3">
    <name type="scientific">Reticulomyxa filosa</name>
    <dbReference type="NCBI Taxonomy" id="46433"/>
    <lineage>
        <taxon>Eukaryota</taxon>
        <taxon>Sar</taxon>
        <taxon>Rhizaria</taxon>
        <taxon>Retaria</taxon>
        <taxon>Foraminifera</taxon>
        <taxon>Monothalamids</taxon>
        <taxon>Reticulomyxidae</taxon>
        <taxon>Reticulomyxa</taxon>
    </lineage>
</organism>
<reference evidence="2 3" key="1">
    <citation type="journal article" date="2013" name="Curr. Biol.">
        <title>The Genome of the Foraminiferan Reticulomyxa filosa.</title>
        <authorList>
            <person name="Glockner G."/>
            <person name="Hulsmann N."/>
            <person name="Schleicher M."/>
            <person name="Noegel A.A."/>
            <person name="Eichinger L."/>
            <person name="Gallinger C."/>
            <person name="Pawlowski J."/>
            <person name="Sierra R."/>
            <person name="Euteneuer U."/>
            <person name="Pillet L."/>
            <person name="Moustafa A."/>
            <person name="Platzer M."/>
            <person name="Groth M."/>
            <person name="Szafranski K."/>
            <person name="Schliwa M."/>
        </authorList>
    </citation>
    <scope>NUCLEOTIDE SEQUENCE [LARGE SCALE GENOMIC DNA]</scope>
</reference>
<gene>
    <name evidence="2" type="ORF">RFI_01968</name>
</gene>
<feature type="non-terminal residue" evidence="2">
    <location>
        <position position="302"/>
    </location>
</feature>
<proteinExistence type="predicted"/>
<feature type="coiled-coil region" evidence="1">
    <location>
        <begin position="193"/>
        <end position="220"/>
    </location>
</feature>
<accession>X6P994</accession>
<dbReference type="Proteomes" id="UP000023152">
    <property type="component" value="Unassembled WGS sequence"/>
</dbReference>
<keyword evidence="1" id="KW-0175">Coiled coil</keyword>
<evidence type="ECO:0000313" key="2">
    <source>
        <dbReference type="EMBL" id="ETO35105.1"/>
    </source>
</evidence>
<dbReference type="AlphaFoldDB" id="X6P994"/>
<dbReference type="EMBL" id="ASPP01001952">
    <property type="protein sequence ID" value="ETO35105.1"/>
    <property type="molecule type" value="Genomic_DNA"/>
</dbReference>
<protein>
    <submittedName>
        <fullName evidence="2">Uncharacterized protein</fullName>
    </submittedName>
</protein>
<comment type="caution">
    <text evidence="2">The sequence shown here is derived from an EMBL/GenBank/DDBJ whole genome shotgun (WGS) entry which is preliminary data.</text>
</comment>
<evidence type="ECO:0000313" key="3">
    <source>
        <dbReference type="Proteomes" id="UP000023152"/>
    </source>
</evidence>